<keyword evidence="3" id="KW-0547">Nucleotide-binding</keyword>
<dbReference type="InterPro" id="IPR003879">
    <property type="entry name" value="Butyrophylin_SPRY"/>
</dbReference>
<dbReference type="Pfam" id="PF14484">
    <property type="entry name" value="FISNA"/>
    <property type="match status" value="1"/>
</dbReference>
<dbReference type="SMART" id="SM00589">
    <property type="entry name" value="PRY"/>
    <property type="match status" value="1"/>
</dbReference>
<evidence type="ECO:0000256" key="2">
    <source>
        <dbReference type="ARBA" id="ARBA00022737"/>
    </source>
</evidence>
<feature type="compositionally biased region" description="Basic and acidic residues" evidence="5">
    <location>
        <begin position="42"/>
        <end position="53"/>
    </location>
</feature>
<dbReference type="Gene3D" id="3.40.50.300">
    <property type="entry name" value="P-loop containing nucleotide triphosphate hydrolases"/>
    <property type="match status" value="1"/>
</dbReference>
<dbReference type="InterPro" id="IPR013320">
    <property type="entry name" value="ConA-like_dom_sf"/>
</dbReference>
<sequence length="964" mass="110073">MSLCEEKNEDIACKLSSPSPETSCNQPMKNLPSDFSDVTEPPDPRRKTPKSEYPDPSSVSVKSNRSMVQPNEFRDATVTSNPVLFNLSETRSVLSCASHYQTHIIQDKTEAVLQKHTLTERVNEEHEVLKMEKKARTKHLQDTPIYCNDIFKSSPEPGCEEKNQIKTVLTKGIAGIGKTVSVQKFILDWAEGKDNQDVDFMFMLPFRELNLIQNDQYSLHRLLLDFHPELQDLDSKIYEECKVVFIFDGLDESRITLMFSDDQKVCDVTETSSVGVLMSNLMKGELLPSALIWITSRPAAANQIPSKYINRLTEIQGFNESQKEEYFRKRISDQHQASRIISHIRRARSLHIMCHIPVFCWISSTVLQKLLKEDVSAEIPQTLTEMYIHFLLIEINMKNQKYEERDPEKLLQSNRKVIVKLAEVAFKQLMKGNVMFYEEDLIESSIDVNDASVYSGICTEIFKEESVIHHRKVYSFILFLAAFNVFYSYLSSNMETLKVIVPMHIMLKGAVDKALESETGHLDLFLRFLLGVSLESNQRLLQDLLTHTENSSESIRRTTQYIKEKIKDGHGLSTERSINLFLCLLEVKDQTLSREIQEFVKSDKHSEKKLSPAHCSTIAYMLQMSEEVLDELDLKKYNTSDEGRRRLIPAVINCTKALFASCSLTDQDCEIMSSALQSSNSVLRELDLSNNDLQDSGVKLLCDGLKSPNCQLQILRLSGCMVTEEGCGYLSSALSSNPSHLRELDLSYNHPGQSGVQLLKHKLEDPNCSLQILNLDHGEPFRIKPGLRKYAVNLTLDPNTANNHLILSEDNRKMTHVKEPQPYPDHPERFELYEQILCKESLTERCYWEAERSGMAADIAVTYKGIKRKAGSNCWFGYSDKTWSLYCSANEFTVWHNNMSRNIPVHSSSKRVGVYLDWSAGTVSFFSISDTHTLTHLHTFNTTFTEPLYAGFKVYDSELSLCQI</sequence>
<dbReference type="PROSITE" id="PS50188">
    <property type="entry name" value="B302_SPRY"/>
    <property type="match status" value="1"/>
</dbReference>
<dbReference type="InterPro" id="IPR007111">
    <property type="entry name" value="NACHT_NTPase"/>
</dbReference>
<dbReference type="InterPro" id="IPR001870">
    <property type="entry name" value="B30.2/SPRY"/>
</dbReference>
<keyword evidence="9" id="KW-1185">Reference proteome</keyword>
<dbReference type="Gene3D" id="3.80.10.10">
    <property type="entry name" value="Ribonuclease Inhibitor"/>
    <property type="match status" value="1"/>
</dbReference>
<proteinExistence type="predicted"/>
<dbReference type="SMART" id="SM01288">
    <property type="entry name" value="FISNA"/>
    <property type="match status" value="1"/>
</dbReference>
<dbReference type="InterPro" id="IPR027417">
    <property type="entry name" value="P-loop_NTPase"/>
</dbReference>
<feature type="compositionally biased region" description="Basic and acidic residues" evidence="5">
    <location>
        <begin position="1"/>
        <end position="12"/>
    </location>
</feature>
<accession>A0ABQ8N1D1</accession>
<keyword evidence="4" id="KW-0067">ATP-binding</keyword>
<evidence type="ECO:0000313" key="9">
    <source>
        <dbReference type="Proteomes" id="UP000830375"/>
    </source>
</evidence>
<dbReference type="Proteomes" id="UP000830375">
    <property type="component" value="Unassembled WGS sequence"/>
</dbReference>
<dbReference type="SUPFAM" id="SSF52047">
    <property type="entry name" value="RNI-like"/>
    <property type="match status" value="1"/>
</dbReference>
<feature type="region of interest" description="Disordered" evidence="5">
    <location>
        <begin position="1"/>
        <end position="68"/>
    </location>
</feature>
<dbReference type="InterPro" id="IPR001611">
    <property type="entry name" value="Leu-rich_rpt"/>
</dbReference>
<evidence type="ECO:0000256" key="5">
    <source>
        <dbReference type="SAM" id="MobiDB-lite"/>
    </source>
</evidence>
<evidence type="ECO:0000259" key="6">
    <source>
        <dbReference type="PROSITE" id="PS50188"/>
    </source>
</evidence>
<evidence type="ECO:0000313" key="8">
    <source>
        <dbReference type="EMBL" id="KAI2668900.1"/>
    </source>
</evidence>
<feature type="domain" description="B30.2/SPRY" evidence="6">
    <location>
        <begin position="774"/>
        <end position="964"/>
    </location>
</feature>
<evidence type="ECO:0000256" key="4">
    <source>
        <dbReference type="ARBA" id="ARBA00022840"/>
    </source>
</evidence>
<feature type="compositionally biased region" description="Polar residues" evidence="5">
    <location>
        <begin position="16"/>
        <end position="28"/>
    </location>
</feature>
<dbReference type="EMBL" id="JACTAM010000001">
    <property type="protein sequence ID" value="KAI2668900.1"/>
    <property type="molecule type" value="Genomic_DNA"/>
</dbReference>
<dbReference type="CDD" id="cd16040">
    <property type="entry name" value="SPRY_PRY_SNTX"/>
    <property type="match status" value="1"/>
</dbReference>
<dbReference type="Pfam" id="PF05729">
    <property type="entry name" value="NACHT"/>
    <property type="match status" value="1"/>
</dbReference>
<dbReference type="Pfam" id="PF17776">
    <property type="entry name" value="NLRC4_HD2"/>
    <property type="match status" value="1"/>
</dbReference>
<gene>
    <name evidence="8" type="ORF">H4Q32_027212</name>
</gene>
<feature type="domain" description="NACHT" evidence="7">
    <location>
        <begin position="166"/>
        <end position="300"/>
    </location>
</feature>
<dbReference type="SUPFAM" id="SSF49899">
    <property type="entry name" value="Concanavalin A-like lectins/glucanases"/>
    <property type="match status" value="1"/>
</dbReference>
<evidence type="ECO:0000259" key="7">
    <source>
        <dbReference type="PROSITE" id="PS50837"/>
    </source>
</evidence>
<evidence type="ECO:0000256" key="1">
    <source>
        <dbReference type="ARBA" id="ARBA00022614"/>
    </source>
</evidence>
<dbReference type="SMART" id="SM00449">
    <property type="entry name" value="SPRY"/>
    <property type="match status" value="1"/>
</dbReference>
<dbReference type="Pfam" id="PF13765">
    <property type="entry name" value="PRY"/>
    <property type="match status" value="1"/>
</dbReference>
<dbReference type="InterPro" id="IPR006574">
    <property type="entry name" value="PRY"/>
</dbReference>
<dbReference type="InterPro" id="IPR032675">
    <property type="entry name" value="LRR_dom_sf"/>
</dbReference>
<dbReference type="Gene3D" id="2.60.120.920">
    <property type="match status" value="1"/>
</dbReference>
<name>A0ABQ8N1D1_LABRO</name>
<dbReference type="InterPro" id="IPR029495">
    <property type="entry name" value="NACHT-assoc"/>
</dbReference>
<dbReference type="InterPro" id="IPR003877">
    <property type="entry name" value="SPRY_dom"/>
</dbReference>
<dbReference type="InterPro" id="IPR043136">
    <property type="entry name" value="B30.2/SPRY_sf"/>
</dbReference>
<dbReference type="PANTHER" id="PTHR24106">
    <property type="entry name" value="NACHT, LRR AND CARD DOMAINS-CONTAINING"/>
    <property type="match status" value="1"/>
</dbReference>
<keyword evidence="2" id="KW-0677">Repeat</keyword>
<organism evidence="8 9">
    <name type="scientific">Labeo rohita</name>
    <name type="common">Indian major carp</name>
    <name type="synonym">Cyprinus rohita</name>
    <dbReference type="NCBI Taxonomy" id="84645"/>
    <lineage>
        <taxon>Eukaryota</taxon>
        <taxon>Metazoa</taxon>
        <taxon>Chordata</taxon>
        <taxon>Craniata</taxon>
        <taxon>Vertebrata</taxon>
        <taxon>Euteleostomi</taxon>
        <taxon>Actinopterygii</taxon>
        <taxon>Neopterygii</taxon>
        <taxon>Teleostei</taxon>
        <taxon>Ostariophysi</taxon>
        <taxon>Cypriniformes</taxon>
        <taxon>Cyprinidae</taxon>
        <taxon>Labeoninae</taxon>
        <taxon>Labeonini</taxon>
        <taxon>Labeo</taxon>
    </lineage>
</organism>
<dbReference type="SMART" id="SM00368">
    <property type="entry name" value="LRR_RI"/>
    <property type="match status" value="3"/>
</dbReference>
<comment type="caution">
    <text evidence="8">The sequence shown here is derived from an EMBL/GenBank/DDBJ whole genome shotgun (WGS) entry which is preliminary data.</text>
</comment>
<feature type="compositionally biased region" description="Polar residues" evidence="5">
    <location>
        <begin position="57"/>
        <end position="68"/>
    </location>
</feature>
<dbReference type="Pfam" id="PF13516">
    <property type="entry name" value="LRR_6"/>
    <property type="match status" value="2"/>
</dbReference>
<reference evidence="8 9" key="1">
    <citation type="submission" date="2022-01" db="EMBL/GenBank/DDBJ databases">
        <title>A high-quality chromosome-level genome assembly of rohu carp, Labeo rohita.</title>
        <authorList>
            <person name="Arick M.A. II"/>
            <person name="Hsu C.-Y."/>
            <person name="Magbanua Z."/>
            <person name="Pechanova O."/>
            <person name="Grover C."/>
            <person name="Miller E."/>
            <person name="Thrash A."/>
            <person name="Ezzel L."/>
            <person name="Alam S."/>
            <person name="Benzie J."/>
            <person name="Hamilton M."/>
            <person name="Karsi A."/>
            <person name="Lawrence M.L."/>
            <person name="Peterson D.G."/>
        </authorList>
    </citation>
    <scope>NUCLEOTIDE SEQUENCE [LARGE SCALE GENOMIC DNA]</scope>
    <source>
        <strain evidence="9">BAU-BD-2019</strain>
        <tissue evidence="8">Blood</tissue>
    </source>
</reference>
<keyword evidence="1" id="KW-0433">Leucine-rich repeat</keyword>
<dbReference type="InterPro" id="IPR041267">
    <property type="entry name" value="NLRP_HD2"/>
</dbReference>
<protein>
    <submittedName>
        <fullName evidence="8">NLR family CARD domain-containing protein 3</fullName>
    </submittedName>
</protein>
<dbReference type="PRINTS" id="PR01407">
    <property type="entry name" value="BUTYPHLNCDUF"/>
</dbReference>
<evidence type="ECO:0000256" key="3">
    <source>
        <dbReference type="ARBA" id="ARBA00022741"/>
    </source>
</evidence>
<dbReference type="InterPro" id="IPR051261">
    <property type="entry name" value="NLR"/>
</dbReference>
<dbReference type="PROSITE" id="PS50837">
    <property type="entry name" value="NACHT"/>
    <property type="match status" value="1"/>
</dbReference>